<evidence type="ECO:0000256" key="2">
    <source>
        <dbReference type="SAM" id="Phobius"/>
    </source>
</evidence>
<dbReference type="Proteomes" id="UP000094243">
    <property type="component" value="Unassembled WGS sequence"/>
</dbReference>
<name>A0A1E3S2Q4_9MYCO</name>
<feature type="compositionally biased region" description="Pro residues" evidence="1">
    <location>
        <begin position="438"/>
        <end position="457"/>
    </location>
</feature>
<dbReference type="EMBL" id="MIGZ01000004">
    <property type="protein sequence ID" value="ODQ96398.1"/>
    <property type="molecule type" value="Genomic_DNA"/>
</dbReference>
<keyword evidence="2" id="KW-1133">Transmembrane helix</keyword>
<dbReference type="InterPro" id="IPR005693">
    <property type="entry name" value="Mce"/>
</dbReference>
<evidence type="ECO:0000256" key="1">
    <source>
        <dbReference type="SAM" id="MobiDB-lite"/>
    </source>
</evidence>
<comment type="caution">
    <text evidence="5">The sequence shown here is derived from an EMBL/GenBank/DDBJ whole genome shotgun (WGS) entry which is preliminary data.</text>
</comment>
<feature type="compositionally biased region" description="Pro residues" evidence="1">
    <location>
        <begin position="472"/>
        <end position="485"/>
    </location>
</feature>
<dbReference type="InterPro" id="IPR052336">
    <property type="entry name" value="MlaD_Phospholipid_Transporter"/>
</dbReference>
<feature type="transmembrane region" description="Helical" evidence="2">
    <location>
        <begin position="16"/>
        <end position="37"/>
    </location>
</feature>
<sequence length="485" mass="50714">MADVEPRPGERRIHPGLWTVIFIVVVGVFVFGTFSLFDGTFRSYVPVKVAAERSGLVMEPGAKVKMRGVQVGTVAEIGGGREPVSLTLQLYPDQVKNIPANVAARIRATTVFGAKYVDLIYPEHPVGMHISAGSVITAENVSTEVNTVFENLRDLLGEVDPAKLNSVLTALADGLRGRGPTIGRAIADANDVLLALNPRAETLRRDWQSLKAVSDTYGAAAQDIIGVLESLSVTSSTIVDRSRSLDALLVNVAGFARSGLNLVAPNKNSLITTIEALQPTTNLLLKYDPSLTCTIVGGKHFLDNGGYALGGGNGYSLIVDATLLLGVDPYRYPDNLPVVGAKGGPGGKPGCGSLPDVTKNYPVRYLVANTGWGTGLDVRPNPGIGFPGWADYFPVTRAVPEPPSIRYPGGPAPGPIPYPGAPPYGAKLYAPDGTPLYPGLPPAPPPGAPREPGPTPGSEPFIPAHPAVVQPTPLPALPVPAVPGP</sequence>
<proteinExistence type="predicted"/>
<organism evidence="5 6">
    <name type="scientific">Mycolicibacterium holsaticum</name>
    <dbReference type="NCBI Taxonomy" id="152142"/>
    <lineage>
        <taxon>Bacteria</taxon>
        <taxon>Bacillati</taxon>
        <taxon>Actinomycetota</taxon>
        <taxon>Actinomycetes</taxon>
        <taxon>Mycobacteriales</taxon>
        <taxon>Mycobacteriaceae</taxon>
        <taxon>Mycolicibacterium</taxon>
    </lineage>
</organism>
<dbReference type="InterPro" id="IPR024516">
    <property type="entry name" value="Mce_C"/>
</dbReference>
<keyword evidence="6" id="KW-1185">Reference proteome</keyword>
<dbReference type="PANTHER" id="PTHR33371:SF19">
    <property type="entry name" value="MCE-FAMILY PROTEIN MCE4A"/>
    <property type="match status" value="1"/>
</dbReference>
<gene>
    <name evidence="5" type="ORF">BHQ17_01465</name>
</gene>
<accession>A0A1E3S2Q4</accession>
<dbReference type="NCBIfam" id="TIGR00996">
    <property type="entry name" value="Mtu_fam_mce"/>
    <property type="match status" value="1"/>
</dbReference>
<evidence type="ECO:0000313" key="6">
    <source>
        <dbReference type="Proteomes" id="UP000094243"/>
    </source>
</evidence>
<reference evidence="6" key="1">
    <citation type="submission" date="2016-09" db="EMBL/GenBank/DDBJ databases">
        <authorList>
            <person name="Greninger A.L."/>
            <person name="Jerome K.R."/>
            <person name="Mcnair B."/>
            <person name="Wallis C."/>
            <person name="Fang F."/>
        </authorList>
    </citation>
    <scope>NUCLEOTIDE SEQUENCE [LARGE SCALE GENOMIC DNA]</scope>
    <source>
        <strain evidence="6">M7</strain>
    </source>
</reference>
<dbReference type="InterPro" id="IPR003399">
    <property type="entry name" value="Mce/MlaD"/>
</dbReference>
<dbReference type="Pfam" id="PF11887">
    <property type="entry name" value="Mce4_CUP1"/>
    <property type="match status" value="1"/>
</dbReference>
<feature type="domain" description="Mce/MlaD" evidence="3">
    <location>
        <begin position="44"/>
        <end position="121"/>
    </location>
</feature>
<dbReference type="Pfam" id="PF02470">
    <property type="entry name" value="MlaD"/>
    <property type="match status" value="1"/>
</dbReference>
<evidence type="ECO:0000313" key="5">
    <source>
        <dbReference type="EMBL" id="ODQ96398.1"/>
    </source>
</evidence>
<evidence type="ECO:0000259" key="3">
    <source>
        <dbReference type="Pfam" id="PF02470"/>
    </source>
</evidence>
<feature type="domain" description="Mammalian cell entry C-terminal" evidence="4">
    <location>
        <begin position="129"/>
        <end position="345"/>
    </location>
</feature>
<feature type="region of interest" description="Disordered" evidence="1">
    <location>
        <begin position="430"/>
        <end position="485"/>
    </location>
</feature>
<evidence type="ECO:0000259" key="4">
    <source>
        <dbReference type="Pfam" id="PF11887"/>
    </source>
</evidence>
<dbReference type="PANTHER" id="PTHR33371">
    <property type="entry name" value="INTERMEMBRANE PHOSPHOLIPID TRANSPORT SYSTEM BINDING PROTEIN MLAD-RELATED"/>
    <property type="match status" value="1"/>
</dbReference>
<protein>
    <submittedName>
        <fullName evidence="5">MCE-family protein MCE3A</fullName>
    </submittedName>
</protein>
<dbReference type="GO" id="GO:0005576">
    <property type="term" value="C:extracellular region"/>
    <property type="evidence" value="ECO:0007669"/>
    <property type="project" value="TreeGrafter"/>
</dbReference>
<dbReference type="AlphaFoldDB" id="A0A1E3S2Q4"/>
<keyword evidence="2" id="KW-0812">Transmembrane</keyword>
<keyword evidence="2" id="KW-0472">Membrane</keyword>
<dbReference type="GO" id="GO:0051701">
    <property type="term" value="P:biological process involved in interaction with host"/>
    <property type="evidence" value="ECO:0007669"/>
    <property type="project" value="TreeGrafter"/>
</dbReference>